<proteinExistence type="predicted"/>
<evidence type="ECO:0000313" key="1">
    <source>
        <dbReference type="EMBL" id="NEL55530.1"/>
    </source>
</evidence>
<dbReference type="EMBL" id="JAAGWK010000023">
    <property type="protein sequence ID" value="NEL55530.1"/>
    <property type="molecule type" value="Genomic_DNA"/>
</dbReference>
<dbReference type="AlphaFoldDB" id="A0A7K3WIH6"/>
<evidence type="ECO:0000313" key="2">
    <source>
        <dbReference type="Proteomes" id="UP000470470"/>
    </source>
</evidence>
<reference evidence="1 2" key="1">
    <citation type="submission" date="2020-02" db="EMBL/GenBank/DDBJ databases">
        <title>The whole genome sequence of CPCC 205119.</title>
        <authorList>
            <person name="Jiang Z."/>
        </authorList>
    </citation>
    <scope>NUCLEOTIDE SEQUENCE [LARGE SCALE GENOMIC DNA]</scope>
    <source>
        <strain evidence="1 2">CPCC 205119</strain>
    </source>
</reference>
<gene>
    <name evidence="1" type="ORF">G1H19_16200</name>
</gene>
<name>A0A7K3WIH6_9ACTN</name>
<comment type="caution">
    <text evidence="1">The sequence shown here is derived from an EMBL/GenBank/DDBJ whole genome shotgun (WGS) entry which is preliminary data.</text>
</comment>
<dbReference type="Proteomes" id="UP000470470">
    <property type="component" value="Unassembled WGS sequence"/>
</dbReference>
<dbReference type="RefSeq" id="WP_152727431.1">
    <property type="nucleotide sequence ID" value="NZ_JAABOZ010000001.1"/>
</dbReference>
<accession>A0A7K3WIH6</accession>
<keyword evidence="2" id="KW-1185">Reference proteome</keyword>
<organism evidence="1 2">
    <name type="scientific">Goekera deserti</name>
    <dbReference type="NCBI Taxonomy" id="2497753"/>
    <lineage>
        <taxon>Bacteria</taxon>
        <taxon>Bacillati</taxon>
        <taxon>Actinomycetota</taxon>
        <taxon>Actinomycetes</taxon>
        <taxon>Geodermatophilales</taxon>
        <taxon>Geodermatophilaceae</taxon>
        <taxon>Goekera</taxon>
    </lineage>
</organism>
<protein>
    <submittedName>
        <fullName evidence="1">Uncharacterized protein</fullName>
    </submittedName>
</protein>
<sequence>MTEWFGCVGQLEGPDDHAAMHRLLINANAVADLITGDLESLVDEEPGMPSAIHVVLVQDSEATDMEYQLVTKGKDGQHTYSIPYNWLVDAYTNQLTGTWNLLTVLPTVLMSLHEQGEMLLPPWKIDTAEVPFDE</sequence>